<dbReference type="Proteomes" id="UP000004371">
    <property type="component" value="Unassembled WGS sequence"/>
</dbReference>
<reference evidence="3 4" key="1">
    <citation type="journal article" date="2012" name="Int. J. Syst. Evol. Microbiol.">
        <title>Vibrio caribbeanicus sp. nov., isolated from the marine sponge Scleritoderma cyanea.</title>
        <authorList>
            <person name="Hoffmann M."/>
            <person name="Monday S.R."/>
            <person name="Allard M.W."/>
            <person name="Strain E.A."/>
            <person name="Whittaker P."/>
            <person name="Naum M."/>
            <person name="McCarthy P.J."/>
            <person name="Lopez J.V."/>
            <person name="Fischer M."/>
            <person name="Brown E.W."/>
        </authorList>
    </citation>
    <scope>NUCLEOTIDE SEQUENCE [LARGE SCALE GENOMIC DNA]</scope>
    <source>
        <strain evidence="3 4">LMG 20546</strain>
    </source>
</reference>
<proteinExistence type="predicted"/>
<dbReference type="GO" id="GO:0009244">
    <property type="term" value="P:lipopolysaccharide core region biosynthetic process"/>
    <property type="evidence" value="ECO:0007669"/>
    <property type="project" value="TreeGrafter"/>
</dbReference>
<keyword evidence="2 3" id="KW-0808">Transferase</keyword>
<name>E8M031_9VIBR</name>
<dbReference type="AlphaFoldDB" id="E8M031"/>
<dbReference type="InterPro" id="IPR051199">
    <property type="entry name" value="LPS_LOS_Heptosyltrfase"/>
</dbReference>
<dbReference type="SUPFAM" id="SSF53756">
    <property type="entry name" value="UDP-Glycosyltransferase/glycogen phosphorylase"/>
    <property type="match status" value="1"/>
</dbReference>
<evidence type="ECO:0000313" key="3">
    <source>
        <dbReference type="EMBL" id="EGA63683.1"/>
    </source>
</evidence>
<comment type="caution">
    <text evidence="3">The sequence shown here is derived from an EMBL/GenBank/DDBJ whole genome shotgun (WGS) entry which is preliminary data.</text>
</comment>
<dbReference type="STRING" id="945543.VIBR0546_16346"/>
<dbReference type="CDD" id="cd03789">
    <property type="entry name" value="GT9_LPS_heptosyltransferase"/>
    <property type="match status" value="1"/>
</dbReference>
<accession>E8M031</accession>
<evidence type="ECO:0000313" key="4">
    <source>
        <dbReference type="Proteomes" id="UP000004371"/>
    </source>
</evidence>
<dbReference type="InterPro" id="IPR002201">
    <property type="entry name" value="Glyco_trans_9"/>
</dbReference>
<dbReference type="PANTHER" id="PTHR30160">
    <property type="entry name" value="TETRAACYLDISACCHARIDE 4'-KINASE-RELATED"/>
    <property type="match status" value="1"/>
</dbReference>
<organism evidence="3 4">
    <name type="scientific">Vibrio brasiliensis LMG 20546</name>
    <dbReference type="NCBI Taxonomy" id="945543"/>
    <lineage>
        <taxon>Bacteria</taxon>
        <taxon>Pseudomonadati</taxon>
        <taxon>Pseudomonadota</taxon>
        <taxon>Gammaproteobacteria</taxon>
        <taxon>Vibrionales</taxon>
        <taxon>Vibrionaceae</taxon>
        <taxon>Vibrio</taxon>
        <taxon>Vibrio oreintalis group</taxon>
    </lineage>
</organism>
<dbReference type="eggNOG" id="COG0859">
    <property type="taxonomic scope" value="Bacteria"/>
</dbReference>
<dbReference type="Gene3D" id="3.40.50.2000">
    <property type="entry name" value="Glycogen Phosphorylase B"/>
    <property type="match status" value="2"/>
</dbReference>
<evidence type="ECO:0000256" key="1">
    <source>
        <dbReference type="ARBA" id="ARBA00022676"/>
    </source>
</evidence>
<gene>
    <name evidence="3" type="ORF">VIBR0546_16346</name>
</gene>
<sequence>MRFIISKLQLFRDIVRRELGRLLLDRNKPVPNDIHQSQSILFLRNDAKLGDAIVSSAVIKKIRKYRPDIRIKVLTTESMAPLFKEHFGVDDVYIMSKRPSYSEMRAVCRQVGDIDIVWTLNRAMKMKDIYFLKHLRSKFNVGIDNKVKLINVNIEQQTSGKHFAHKFDYLATLLRIDKPQESYMVPLVDESLAHAKKILDSRKIEKYILFNPFGSGSERKLNETNIRKVVTTLADAYPDRKVVVLSSPETKNMLDDMNIDCSNYVHFDQSRSIYDAIAAVYYADGVVSVDTSIVHIASGLGKAQVAIYRDDEENYNHWNPCSKHAKSLIVKGAVNNLSIKEFSLVVSKIDKYMNINNDADNLA</sequence>
<keyword evidence="1" id="KW-0328">Glycosyltransferase</keyword>
<dbReference type="OrthoDB" id="89608at2"/>
<dbReference type="EMBL" id="AEVS01000111">
    <property type="protein sequence ID" value="EGA63683.1"/>
    <property type="molecule type" value="Genomic_DNA"/>
</dbReference>
<keyword evidence="4" id="KW-1185">Reference proteome</keyword>
<dbReference type="PANTHER" id="PTHR30160:SF15">
    <property type="entry name" value="GLYCOSYLTRANSFERASE HI_0523-RELATED"/>
    <property type="match status" value="1"/>
</dbReference>
<dbReference type="Pfam" id="PF01075">
    <property type="entry name" value="Glyco_transf_9"/>
    <property type="match status" value="1"/>
</dbReference>
<dbReference type="GO" id="GO:0008713">
    <property type="term" value="F:ADP-heptose-lipopolysaccharide heptosyltransferase activity"/>
    <property type="evidence" value="ECO:0007669"/>
    <property type="project" value="TreeGrafter"/>
</dbReference>
<dbReference type="RefSeq" id="WP_006881442.1">
    <property type="nucleotide sequence ID" value="NZ_AEVS01000111.1"/>
</dbReference>
<evidence type="ECO:0000256" key="2">
    <source>
        <dbReference type="ARBA" id="ARBA00022679"/>
    </source>
</evidence>
<dbReference type="GO" id="GO:0005829">
    <property type="term" value="C:cytosol"/>
    <property type="evidence" value="ECO:0007669"/>
    <property type="project" value="TreeGrafter"/>
</dbReference>
<protein>
    <submittedName>
        <fullName evidence="3">Lipooligosaccharided-glycero-D-manno-heptosyltransferase</fullName>
    </submittedName>
</protein>